<name>A0A4Y2BUH9_ARAVE</name>
<organism evidence="2 3">
    <name type="scientific">Araneus ventricosus</name>
    <name type="common">Orbweaver spider</name>
    <name type="synonym">Epeira ventricosa</name>
    <dbReference type="NCBI Taxonomy" id="182803"/>
    <lineage>
        <taxon>Eukaryota</taxon>
        <taxon>Metazoa</taxon>
        <taxon>Ecdysozoa</taxon>
        <taxon>Arthropoda</taxon>
        <taxon>Chelicerata</taxon>
        <taxon>Arachnida</taxon>
        <taxon>Araneae</taxon>
        <taxon>Araneomorphae</taxon>
        <taxon>Entelegynae</taxon>
        <taxon>Araneoidea</taxon>
        <taxon>Araneidae</taxon>
        <taxon>Araneus</taxon>
    </lineage>
</organism>
<keyword evidence="3" id="KW-1185">Reference proteome</keyword>
<dbReference type="AlphaFoldDB" id="A0A4Y2BUH9"/>
<proteinExistence type="predicted"/>
<reference evidence="2 3" key="1">
    <citation type="journal article" date="2019" name="Sci. Rep.">
        <title>Orb-weaving spider Araneus ventricosus genome elucidates the spidroin gene catalogue.</title>
        <authorList>
            <person name="Kono N."/>
            <person name="Nakamura H."/>
            <person name="Ohtoshi R."/>
            <person name="Moran D.A.P."/>
            <person name="Shinohara A."/>
            <person name="Yoshida Y."/>
            <person name="Fujiwara M."/>
            <person name="Mori M."/>
            <person name="Tomita M."/>
            <person name="Arakawa K."/>
        </authorList>
    </citation>
    <scope>NUCLEOTIDE SEQUENCE [LARGE SCALE GENOMIC DNA]</scope>
</reference>
<accession>A0A4Y2BUH9</accession>
<evidence type="ECO:0000256" key="1">
    <source>
        <dbReference type="SAM" id="MobiDB-lite"/>
    </source>
</evidence>
<evidence type="ECO:0000313" key="3">
    <source>
        <dbReference type="Proteomes" id="UP000499080"/>
    </source>
</evidence>
<dbReference type="Proteomes" id="UP000499080">
    <property type="component" value="Unassembled WGS sequence"/>
</dbReference>
<sequence>MGKENEYQGRLDSWPGGSNYGEKKMRGVLLLAEDVSQYRSRRQKSKKEVAAKNYLIKFKVLQVERIRWKLKGGPAIKPVKNESTNVKRDFSVTSHSLIPHSSSAIEEEGYSRALSSSSRSHAMYRFVQATTIQPR</sequence>
<gene>
    <name evidence="2" type="ORF">AVEN_227102_1</name>
</gene>
<feature type="region of interest" description="Disordered" evidence="1">
    <location>
        <begin position="1"/>
        <end position="22"/>
    </location>
</feature>
<evidence type="ECO:0000313" key="2">
    <source>
        <dbReference type="EMBL" id="GBL95850.1"/>
    </source>
</evidence>
<dbReference type="EMBL" id="BGPR01000115">
    <property type="protein sequence ID" value="GBL95850.1"/>
    <property type="molecule type" value="Genomic_DNA"/>
</dbReference>
<protein>
    <submittedName>
        <fullName evidence="2">Uncharacterized protein</fullName>
    </submittedName>
</protein>
<comment type="caution">
    <text evidence="2">The sequence shown here is derived from an EMBL/GenBank/DDBJ whole genome shotgun (WGS) entry which is preliminary data.</text>
</comment>